<dbReference type="Proteomes" id="UP001596500">
    <property type="component" value="Unassembled WGS sequence"/>
</dbReference>
<gene>
    <name evidence="1" type="ORF">ACFQNG_03605</name>
</gene>
<dbReference type="EMBL" id="JBHTBW010000007">
    <property type="protein sequence ID" value="MFC7440250.1"/>
    <property type="molecule type" value="Genomic_DNA"/>
</dbReference>
<accession>A0ABW2RH18</accession>
<evidence type="ECO:0000313" key="2">
    <source>
        <dbReference type="Proteomes" id="UP001596500"/>
    </source>
</evidence>
<name>A0ABW2RH18_9BACL</name>
<dbReference type="RefSeq" id="WP_379863491.1">
    <property type="nucleotide sequence ID" value="NZ_JBHTBW010000007.1"/>
</dbReference>
<evidence type="ECO:0000313" key="1">
    <source>
        <dbReference type="EMBL" id="MFC7440250.1"/>
    </source>
</evidence>
<protein>
    <submittedName>
        <fullName evidence="1">Uncharacterized protein</fullName>
    </submittedName>
</protein>
<sequence>MRRGVTGHIASSITFIALVAPNPILCHPNIIIATDIHRTALFDQTMEFRNEIEHAHAIPPFRRKGITLAVFMDQAIHENSSGGWSFHIGKLKRHLFC</sequence>
<comment type="caution">
    <text evidence="1">The sequence shown here is derived from an EMBL/GenBank/DDBJ whole genome shotgun (WGS) entry which is preliminary data.</text>
</comment>
<proteinExistence type="predicted"/>
<organism evidence="1 2">
    <name type="scientific">Laceyella putida</name>
    <dbReference type="NCBI Taxonomy" id="110101"/>
    <lineage>
        <taxon>Bacteria</taxon>
        <taxon>Bacillati</taxon>
        <taxon>Bacillota</taxon>
        <taxon>Bacilli</taxon>
        <taxon>Bacillales</taxon>
        <taxon>Thermoactinomycetaceae</taxon>
        <taxon>Laceyella</taxon>
    </lineage>
</organism>
<reference evidence="2" key="1">
    <citation type="journal article" date="2019" name="Int. J. Syst. Evol. Microbiol.">
        <title>The Global Catalogue of Microorganisms (GCM) 10K type strain sequencing project: providing services to taxonomists for standard genome sequencing and annotation.</title>
        <authorList>
            <consortium name="The Broad Institute Genomics Platform"/>
            <consortium name="The Broad Institute Genome Sequencing Center for Infectious Disease"/>
            <person name="Wu L."/>
            <person name="Ma J."/>
        </authorList>
    </citation>
    <scope>NUCLEOTIDE SEQUENCE [LARGE SCALE GENOMIC DNA]</scope>
    <source>
        <strain evidence="2">CGMCC 1.12942</strain>
    </source>
</reference>
<keyword evidence="2" id="KW-1185">Reference proteome</keyword>